<protein>
    <submittedName>
        <fullName evidence="3">Uncharacterized protein</fullName>
    </submittedName>
</protein>
<accession>A0A1I0FN70</accession>
<reference evidence="4" key="1">
    <citation type="submission" date="2016-10" db="EMBL/GenBank/DDBJ databases">
        <authorList>
            <person name="Varghese N."/>
            <person name="Submissions S."/>
        </authorList>
    </citation>
    <scope>NUCLEOTIDE SEQUENCE [LARGE SCALE GENOMIC DNA]</scope>
    <source>
        <strain evidence="4">DSM 44209</strain>
    </source>
</reference>
<dbReference type="Proteomes" id="UP000198507">
    <property type="component" value="Unassembled WGS sequence"/>
</dbReference>
<evidence type="ECO:0000256" key="2">
    <source>
        <dbReference type="SAM" id="Phobius"/>
    </source>
</evidence>
<evidence type="ECO:0000313" key="3">
    <source>
        <dbReference type="EMBL" id="SET59795.1"/>
    </source>
</evidence>
<name>A0A1I0FN70_9ACTN</name>
<evidence type="ECO:0000313" key="4">
    <source>
        <dbReference type="Proteomes" id="UP000198507"/>
    </source>
</evidence>
<keyword evidence="2" id="KW-1133">Transmembrane helix</keyword>
<keyword evidence="4" id="KW-1185">Reference proteome</keyword>
<sequence>MTHLDGRRSYDAPVVPAPPVPDTGETGVLTLSPSGRRVRLAATAVVLALLLGGTLWGNDSEFPFGPFRMYSTRADPDRPVVSTSVVGVTADGDEVRLSGGEVGLRRAEFEGQLPRLVEEPQLLGLLAESYAAGHPDAEPLVAVRVVQRRHALDDGRRTGEITESVLVDHSVTPGQEGTP</sequence>
<feature type="region of interest" description="Disordered" evidence="1">
    <location>
        <begin position="1"/>
        <end position="26"/>
    </location>
</feature>
<dbReference type="OrthoDB" id="4842880at2"/>
<gene>
    <name evidence="3" type="ORF">SAMN04488546_2908</name>
</gene>
<proteinExistence type="predicted"/>
<dbReference type="AlphaFoldDB" id="A0A1I0FN70"/>
<dbReference type="EMBL" id="FOIE01000006">
    <property type="protein sequence ID" value="SET59795.1"/>
    <property type="molecule type" value="Genomic_DNA"/>
</dbReference>
<evidence type="ECO:0000256" key="1">
    <source>
        <dbReference type="SAM" id="MobiDB-lite"/>
    </source>
</evidence>
<keyword evidence="2" id="KW-0812">Transmembrane</keyword>
<organism evidence="3 4">
    <name type="scientific">Geodermatophilus poikilotrophus</name>
    <dbReference type="NCBI Taxonomy" id="1333667"/>
    <lineage>
        <taxon>Bacteria</taxon>
        <taxon>Bacillati</taxon>
        <taxon>Actinomycetota</taxon>
        <taxon>Actinomycetes</taxon>
        <taxon>Geodermatophilales</taxon>
        <taxon>Geodermatophilaceae</taxon>
        <taxon>Geodermatophilus</taxon>
    </lineage>
</organism>
<keyword evidence="2" id="KW-0472">Membrane</keyword>
<feature type="compositionally biased region" description="Basic and acidic residues" evidence="1">
    <location>
        <begin position="1"/>
        <end position="10"/>
    </location>
</feature>
<feature type="transmembrane region" description="Helical" evidence="2">
    <location>
        <begin position="38"/>
        <end position="57"/>
    </location>
</feature>